<dbReference type="PROSITE" id="PS00605">
    <property type="entry name" value="ATPASE_C"/>
    <property type="match status" value="1"/>
</dbReference>
<sequence>MEPLAAAIAIGLGAIGAGTAIGALAKSAMEAIGRNPDAAEKIRTNMVFAIAFAEALAIYSLVVALVILFVK</sequence>
<evidence type="ECO:0000256" key="14">
    <source>
        <dbReference type="HAMAP-Rule" id="MF_01396"/>
    </source>
</evidence>
<keyword evidence="3 14" id="KW-0813">Transport</keyword>
<comment type="caution">
    <text evidence="16">The sequence shown here is derived from an EMBL/GenBank/DDBJ whole genome shotgun (WGS) entry which is preliminary data.</text>
</comment>
<evidence type="ECO:0000259" key="15">
    <source>
        <dbReference type="Pfam" id="PF00137"/>
    </source>
</evidence>
<evidence type="ECO:0000313" key="16">
    <source>
        <dbReference type="EMBL" id="NMB69881.1"/>
    </source>
</evidence>
<dbReference type="Proteomes" id="UP000526033">
    <property type="component" value="Unassembled WGS sequence"/>
</dbReference>
<comment type="similarity">
    <text evidence="2 14">Belongs to the ATPase C chain family.</text>
</comment>
<evidence type="ECO:0000256" key="12">
    <source>
        <dbReference type="ARBA" id="ARBA00023310"/>
    </source>
</evidence>
<dbReference type="EMBL" id="JAAZNL010000016">
    <property type="protein sequence ID" value="NMB69881.1"/>
    <property type="molecule type" value="Genomic_DNA"/>
</dbReference>
<dbReference type="InterPro" id="IPR035921">
    <property type="entry name" value="F/V-ATP_Csub_sf"/>
</dbReference>
<dbReference type="InterPro" id="IPR038662">
    <property type="entry name" value="ATP_synth_F0_csu_sf"/>
</dbReference>
<keyword evidence="8 14" id="KW-1133">Transmembrane helix</keyword>
<evidence type="ECO:0000256" key="8">
    <source>
        <dbReference type="ARBA" id="ARBA00022989"/>
    </source>
</evidence>
<evidence type="ECO:0000256" key="2">
    <source>
        <dbReference type="ARBA" id="ARBA00006704"/>
    </source>
</evidence>
<comment type="function">
    <text evidence="13 14">F(1)F(0) ATP synthase produces ATP from ADP in the presence of a proton or sodium gradient. F-type ATPases consist of two structural domains, F(1) containing the extramembraneous catalytic core and F(0) containing the membrane proton channel, linked together by a central stalk and a peripheral stalk. During catalysis, ATP synthesis in the catalytic domain of F(1) is coupled via a rotary mechanism of the central stalk subunits to proton translocation.</text>
</comment>
<evidence type="ECO:0000256" key="13">
    <source>
        <dbReference type="ARBA" id="ARBA00025198"/>
    </source>
</evidence>
<dbReference type="InterPro" id="IPR000454">
    <property type="entry name" value="ATP_synth_F0_csu"/>
</dbReference>
<evidence type="ECO:0000256" key="6">
    <source>
        <dbReference type="ARBA" id="ARBA00022692"/>
    </source>
</evidence>
<keyword evidence="11 14" id="KW-0472">Membrane</keyword>
<dbReference type="HAMAP" id="MF_01396">
    <property type="entry name" value="ATP_synth_c_bact"/>
    <property type="match status" value="1"/>
</dbReference>
<reference evidence="16 17" key="1">
    <citation type="journal article" date="2020" name="Biotechnol. Biofuels">
        <title>New insights from the biogas microbiome by comprehensive genome-resolved metagenomics of nearly 1600 species originating from multiple anaerobic digesters.</title>
        <authorList>
            <person name="Campanaro S."/>
            <person name="Treu L."/>
            <person name="Rodriguez-R L.M."/>
            <person name="Kovalovszki A."/>
            <person name="Ziels R.M."/>
            <person name="Maus I."/>
            <person name="Zhu X."/>
            <person name="Kougias P.G."/>
            <person name="Basile A."/>
            <person name="Luo G."/>
            <person name="Schluter A."/>
            <person name="Konstantinidis K.T."/>
            <person name="Angelidaki I."/>
        </authorList>
    </citation>
    <scope>NUCLEOTIDE SEQUENCE [LARGE SCALE GENOMIC DNA]</scope>
    <source>
        <strain evidence="16">AS27yjCOA_165</strain>
    </source>
</reference>
<keyword evidence="6 14" id="KW-0812">Transmembrane</keyword>
<dbReference type="PRINTS" id="PR00124">
    <property type="entry name" value="ATPASEC"/>
</dbReference>
<proteinExistence type="inferred from homology"/>
<dbReference type="Pfam" id="PF00137">
    <property type="entry name" value="ATP-synt_C"/>
    <property type="match status" value="1"/>
</dbReference>
<evidence type="ECO:0000256" key="3">
    <source>
        <dbReference type="ARBA" id="ARBA00022448"/>
    </source>
</evidence>
<evidence type="ECO:0000313" key="17">
    <source>
        <dbReference type="Proteomes" id="UP000526033"/>
    </source>
</evidence>
<dbReference type="GO" id="GO:0005886">
    <property type="term" value="C:plasma membrane"/>
    <property type="evidence" value="ECO:0007669"/>
    <property type="project" value="UniProtKB-SubCell"/>
</dbReference>
<feature type="domain" description="V-ATPase proteolipid subunit C-like" evidence="15">
    <location>
        <begin position="4"/>
        <end position="67"/>
    </location>
</feature>
<name>A0A7X9DK00_UNCKA</name>
<dbReference type="CDD" id="cd18121">
    <property type="entry name" value="ATP-synt_Fo_c"/>
    <property type="match status" value="1"/>
</dbReference>
<evidence type="ECO:0000256" key="5">
    <source>
        <dbReference type="ARBA" id="ARBA00022547"/>
    </source>
</evidence>
<dbReference type="SUPFAM" id="SSF81333">
    <property type="entry name" value="F1F0 ATP synthase subunit C"/>
    <property type="match status" value="1"/>
</dbReference>
<evidence type="ECO:0000256" key="11">
    <source>
        <dbReference type="ARBA" id="ARBA00023136"/>
    </source>
</evidence>
<gene>
    <name evidence="14 16" type="primary">atpE</name>
    <name evidence="16" type="ORF">GYA27_01605</name>
</gene>
<dbReference type="GO" id="GO:0045259">
    <property type="term" value="C:proton-transporting ATP synthase complex"/>
    <property type="evidence" value="ECO:0007669"/>
    <property type="project" value="UniProtKB-KW"/>
</dbReference>
<feature type="transmembrane region" description="Helical" evidence="14">
    <location>
        <begin position="46"/>
        <end position="70"/>
    </location>
</feature>
<dbReference type="AlphaFoldDB" id="A0A7X9DK00"/>
<dbReference type="InterPro" id="IPR005953">
    <property type="entry name" value="ATP_synth_csu_bac/chlpt"/>
</dbReference>
<keyword evidence="9 14" id="KW-0406">Ion transport</keyword>
<dbReference type="Gene3D" id="1.20.20.10">
    <property type="entry name" value="F1F0 ATP synthase subunit C"/>
    <property type="match status" value="1"/>
</dbReference>
<dbReference type="FunFam" id="1.20.20.10:FF:000002">
    <property type="entry name" value="ATP synthase subunit c"/>
    <property type="match status" value="1"/>
</dbReference>
<keyword evidence="12 14" id="KW-0066">ATP synthesis</keyword>
<dbReference type="GO" id="GO:0046933">
    <property type="term" value="F:proton-transporting ATP synthase activity, rotational mechanism"/>
    <property type="evidence" value="ECO:0007669"/>
    <property type="project" value="UniProtKB-UniRule"/>
</dbReference>
<evidence type="ECO:0000256" key="9">
    <source>
        <dbReference type="ARBA" id="ARBA00023065"/>
    </source>
</evidence>
<evidence type="ECO:0000256" key="4">
    <source>
        <dbReference type="ARBA" id="ARBA00022475"/>
    </source>
</evidence>
<dbReference type="InterPro" id="IPR020537">
    <property type="entry name" value="ATP_synth_F0_csu_DDCD_BS"/>
</dbReference>
<evidence type="ECO:0000256" key="1">
    <source>
        <dbReference type="ARBA" id="ARBA00004651"/>
    </source>
</evidence>
<evidence type="ECO:0000256" key="7">
    <source>
        <dbReference type="ARBA" id="ARBA00022781"/>
    </source>
</evidence>
<dbReference type="NCBIfam" id="TIGR01260">
    <property type="entry name" value="ATP_synt_c"/>
    <property type="match status" value="1"/>
</dbReference>
<comment type="caution">
    <text evidence="14">Lacks conserved residue(s) required for the propagation of feature annotation.</text>
</comment>
<evidence type="ECO:0000256" key="10">
    <source>
        <dbReference type="ARBA" id="ARBA00023121"/>
    </source>
</evidence>
<comment type="function">
    <text evidence="14">Key component of the F(0) channel; it plays a direct role in translocation across the membrane. A homomeric c-ring of between 10-14 subunits forms the central stalk rotor element with the F(1) delta and epsilon subunits.</text>
</comment>
<comment type="subcellular location">
    <subcellularLocation>
        <location evidence="1 14">Cell membrane</location>
        <topology evidence="1 14">Multi-pass membrane protein</topology>
    </subcellularLocation>
</comment>
<dbReference type="GO" id="GO:0033177">
    <property type="term" value="C:proton-transporting two-sector ATPase complex, proton-transporting domain"/>
    <property type="evidence" value="ECO:0007669"/>
    <property type="project" value="InterPro"/>
</dbReference>
<dbReference type="InterPro" id="IPR002379">
    <property type="entry name" value="ATPase_proteolipid_c-like_dom"/>
</dbReference>
<feature type="site" description="Reversibly protonated during proton transport" evidence="14">
    <location>
        <position position="54"/>
    </location>
</feature>
<accession>A0A7X9DK00</accession>
<protein>
    <recommendedName>
        <fullName evidence="14">ATP synthase subunit c</fullName>
    </recommendedName>
    <alternativeName>
        <fullName evidence="14">ATP synthase F(0) sector subunit c</fullName>
    </alternativeName>
    <alternativeName>
        <fullName evidence="14">F-type ATPase subunit c</fullName>
        <shortName evidence="14">F-ATPase subunit c</shortName>
    </alternativeName>
    <alternativeName>
        <fullName evidence="14">Lipid-binding protein</fullName>
    </alternativeName>
</protein>
<keyword evidence="7 14" id="KW-0375">Hydrogen ion transport</keyword>
<keyword evidence="4 14" id="KW-1003">Cell membrane</keyword>
<keyword evidence="10 14" id="KW-0446">Lipid-binding</keyword>
<dbReference type="GO" id="GO:0008289">
    <property type="term" value="F:lipid binding"/>
    <property type="evidence" value="ECO:0007669"/>
    <property type="project" value="UniProtKB-KW"/>
</dbReference>
<organism evidence="16 17">
    <name type="scientific">candidate division WWE3 bacterium</name>
    <dbReference type="NCBI Taxonomy" id="2053526"/>
    <lineage>
        <taxon>Bacteria</taxon>
        <taxon>Katanobacteria</taxon>
    </lineage>
</organism>
<keyword evidence="5 14" id="KW-0138">CF(0)</keyword>